<keyword evidence="1" id="KW-0812">Transmembrane</keyword>
<name>A0A2I1HWA0_9GLOM</name>
<accession>A0A2I1HWA0</accession>
<gene>
    <name evidence="2" type="ORF">RhiirA4_491251</name>
</gene>
<dbReference type="EMBL" id="LLXI01009249">
    <property type="protein sequence ID" value="PKY63171.1"/>
    <property type="molecule type" value="Genomic_DNA"/>
</dbReference>
<dbReference type="Proteomes" id="UP000234323">
    <property type="component" value="Unassembled WGS sequence"/>
</dbReference>
<organism evidence="2 3">
    <name type="scientific">Rhizophagus irregularis</name>
    <dbReference type="NCBI Taxonomy" id="588596"/>
    <lineage>
        <taxon>Eukaryota</taxon>
        <taxon>Fungi</taxon>
        <taxon>Fungi incertae sedis</taxon>
        <taxon>Mucoromycota</taxon>
        <taxon>Glomeromycotina</taxon>
        <taxon>Glomeromycetes</taxon>
        <taxon>Glomerales</taxon>
        <taxon>Glomeraceae</taxon>
        <taxon>Rhizophagus</taxon>
    </lineage>
</organism>
<evidence type="ECO:0000313" key="2">
    <source>
        <dbReference type="EMBL" id="PKY63171.1"/>
    </source>
</evidence>
<reference evidence="2 3" key="1">
    <citation type="submission" date="2015-10" db="EMBL/GenBank/DDBJ databases">
        <title>Genome analyses suggest a sexual origin of heterokaryosis in a supposedly ancient asexual fungus.</title>
        <authorList>
            <person name="Ropars J."/>
            <person name="Sedzielewska K."/>
            <person name="Noel J."/>
            <person name="Charron P."/>
            <person name="Farinelli L."/>
            <person name="Marton T."/>
            <person name="Kruger M."/>
            <person name="Pelin A."/>
            <person name="Brachmann A."/>
            <person name="Corradi N."/>
        </authorList>
    </citation>
    <scope>NUCLEOTIDE SEQUENCE [LARGE SCALE GENOMIC DNA]</scope>
    <source>
        <strain evidence="2 3">A4</strain>
    </source>
</reference>
<evidence type="ECO:0000256" key="1">
    <source>
        <dbReference type="SAM" id="Phobius"/>
    </source>
</evidence>
<feature type="transmembrane region" description="Helical" evidence="1">
    <location>
        <begin position="20"/>
        <end position="40"/>
    </location>
</feature>
<evidence type="ECO:0000313" key="3">
    <source>
        <dbReference type="Proteomes" id="UP000234323"/>
    </source>
</evidence>
<protein>
    <submittedName>
        <fullName evidence="2">Uncharacterized protein</fullName>
    </submittedName>
</protein>
<proteinExistence type="predicted"/>
<keyword evidence="3" id="KW-1185">Reference proteome</keyword>
<comment type="caution">
    <text evidence="2">The sequence shown here is derived from an EMBL/GenBank/DDBJ whole genome shotgun (WGS) entry which is preliminary data.</text>
</comment>
<keyword evidence="1" id="KW-1133">Transmembrane helix</keyword>
<sequence length="114" mass="12523">MNDGAKVSSGIKLCTDINIMAISSLGVYGVLLTVGQLTLIRFPWTSEKLPLIVPPKDSRLSTKYSTNWSLYILGCISDMIYEQCTRAAFTFDGKVAVGSVNYDIKTQIRLQPGN</sequence>
<dbReference type="AlphaFoldDB" id="A0A2I1HWA0"/>
<keyword evidence="1" id="KW-0472">Membrane</keyword>